<dbReference type="Pfam" id="PF00034">
    <property type="entry name" value="Cytochrom_C"/>
    <property type="match status" value="1"/>
</dbReference>
<dbReference type="RefSeq" id="WP_121124818.1">
    <property type="nucleotide sequence ID" value="NZ_RBWS01000009.1"/>
</dbReference>
<dbReference type="Gene3D" id="1.10.760.10">
    <property type="entry name" value="Cytochrome c-like domain"/>
    <property type="match status" value="1"/>
</dbReference>
<dbReference type="InterPro" id="IPR036909">
    <property type="entry name" value="Cyt_c-like_dom_sf"/>
</dbReference>
<dbReference type="PROSITE" id="PS51257">
    <property type="entry name" value="PROKAR_LIPOPROTEIN"/>
    <property type="match status" value="1"/>
</dbReference>
<dbReference type="SUPFAM" id="SSF46626">
    <property type="entry name" value="Cytochrome c"/>
    <property type="match status" value="1"/>
</dbReference>
<evidence type="ECO:0000256" key="3">
    <source>
        <dbReference type="ARBA" id="ARBA00023004"/>
    </source>
</evidence>
<dbReference type="Proteomes" id="UP000282423">
    <property type="component" value="Unassembled WGS sequence"/>
</dbReference>
<evidence type="ECO:0000256" key="2">
    <source>
        <dbReference type="ARBA" id="ARBA00022723"/>
    </source>
</evidence>
<dbReference type="OrthoDB" id="2827525at2"/>
<protein>
    <submittedName>
        <fullName evidence="6">Cytochrome c</fullName>
    </submittedName>
</protein>
<keyword evidence="2 4" id="KW-0479">Metal-binding</keyword>
<dbReference type="InterPro" id="IPR009056">
    <property type="entry name" value="Cyt_c-like_dom"/>
</dbReference>
<keyword evidence="1 4" id="KW-0349">Heme</keyword>
<sequence>MNKQINVILSCLGIIGIIACGGNEDKKKESNSSTTANQPAASTEAAMLDFKSDGSKGVGPVSAIEHKPFDAQLANKGLELFVSKCAMCHDFERTLVGPSLDGVVKRRTAEWIMNMMLDPATMLEKDADAIALSKGFSSPMISLGLQQEEARAILEYLRERNSAAK</sequence>
<gene>
    <name evidence="6" type="ORF">D7322_13870</name>
</gene>
<dbReference type="EMBL" id="RBWS01000009">
    <property type="protein sequence ID" value="RKO71232.1"/>
    <property type="molecule type" value="Genomic_DNA"/>
</dbReference>
<keyword evidence="3 4" id="KW-0408">Iron</keyword>
<comment type="caution">
    <text evidence="6">The sequence shown here is derived from an EMBL/GenBank/DDBJ whole genome shotgun (WGS) entry which is preliminary data.</text>
</comment>
<dbReference type="AlphaFoldDB" id="A0A420VY36"/>
<keyword evidence="7" id="KW-1185">Reference proteome</keyword>
<dbReference type="GO" id="GO:0009055">
    <property type="term" value="F:electron transfer activity"/>
    <property type="evidence" value="ECO:0007669"/>
    <property type="project" value="InterPro"/>
</dbReference>
<proteinExistence type="predicted"/>
<evidence type="ECO:0000313" key="7">
    <source>
        <dbReference type="Proteomes" id="UP000282423"/>
    </source>
</evidence>
<dbReference type="GO" id="GO:0046872">
    <property type="term" value="F:metal ion binding"/>
    <property type="evidence" value="ECO:0007669"/>
    <property type="project" value="UniProtKB-KW"/>
</dbReference>
<evidence type="ECO:0000259" key="5">
    <source>
        <dbReference type="PROSITE" id="PS51007"/>
    </source>
</evidence>
<evidence type="ECO:0000256" key="1">
    <source>
        <dbReference type="ARBA" id="ARBA00022617"/>
    </source>
</evidence>
<accession>A0A420VY36</accession>
<evidence type="ECO:0000313" key="6">
    <source>
        <dbReference type="EMBL" id="RKO71232.1"/>
    </source>
</evidence>
<feature type="domain" description="Cytochrome c" evidence="5">
    <location>
        <begin position="72"/>
        <end position="161"/>
    </location>
</feature>
<name>A0A420VY36_9SPHI</name>
<reference evidence="6 7" key="1">
    <citation type="submission" date="2018-10" db="EMBL/GenBank/DDBJ databases">
        <title>Sphingobacterium sp. M05W1-28.</title>
        <authorList>
            <person name="Cai H."/>
        </authorList>
    </citation>
    <scope>NUCLEOTIDE SEQUENCE [LARGE SCALE GENOMIC DNA]</scope>
    <source>
        <strain evidence="6 7">M05W1-28</strain>
    </source>
</reference>
<evidence type="ECO:0000256" key="4">
    <source>
        <dbReference type="PROSITE-ProRule" id="PRU00433"/>
    </source>
</evidence>
<organism evidence="6 7">
    <name type="scientific">Sphingobacterium puteale</name>
    <dbReference type="NCBI Taxonomy" id="2420510"/>
    <lineage>
        <taxon>Bacteria</taxon>
        <taxon>Pseudomonadati</taxon>
        <taxon>Bacteroidota</taxon>
        <taxon>Sphingobacteriia</taxon>
        <taxon>Sphingobacteriales</taxon>
        <taxon>Sphingobacteriaceae</taxon>
        <taxon>Sphingobacterium</taxon>
    </lineage>
</organism>
<dbReference type="GO" id="GO:0020037">
    <property type="term" value="F:heme binding"/>
    <property type="evidence" value="ECO:0007669"/>
    <property type="project" value="InterPro"/>
</dbReference>
<dbReference type="PROSITE" id="PS51007">
    <property type="entry name" value="CYTC"/>
    <property type="match status" value="1"/>
</dbReference>